<proteinExistence type="predicted"/>
<evidence type="ECO:0000256" key="5">
    <source>
        <dbReference type="SAM" id="Phobius"/>
    </source>
</evidence>
<evidence type="ECO:0000313" key="6">
    <source>
        <dbReference type="Proteomes" id="UP000095283"/>
    </source>
</evidence>
<dbReference type="InterPro" id="IPR019408">
    <property type="entry name" value="7TM_GPCR_serpentine_rcpt_Srab"/>
</dbReference>
<keyword evidence="2 5" id="KW-0812">Transmembrane</keyword>
<keyword evidence="3 5" id="KW-1133">Transmembrane helix</keyword>
<reference evidence="7" key="1">
    <citation type="submission" date="2016-11" db="UniProtKB">
        <authorList>
            <consortium name="WormBaseParasite"/>
        </authorList>
    </citation>
    <scope>IDENTIFICATION</scope>
</reference>
<feature type="transmembrane region" description="Helical" evidence="5">
    <location>
        <begin position="31"/>
        <end position="54"/>
    </location>
</feature>
<protein>
    <submittedName>
        <fullName evidence="7">G_PROTEIN_RECEP_F1_2 domain-containing protein</fullName>
    </submittedName>
</protein>
<keyword evidence="6" id="KW-1185">Reference proteome</keyword>
<comment type="subcellular location">
    <subcellularLocation>
        <location evidence="1">Membrane</location>
        <topology evidence="1">Multi-pass membrane protein</topology>
    </subcellularLocation>
</comment>
<organism evidence="6 7">
    <name type="scientific">Heterorhabditis bacteriophora</name>
    <name type="common">Entomopathogenic nematode worm</name>
    <dbReference type="NCBI Taxonomy" id="37862"/>
    <lineage>
        <taxon>Eukaryota</taxon>
        <taxon>Metazoa</taxon>
        <taxon>Ecdysozoa</taxon>
        <taxon>Nematoda</taxon>
        <taxon>Chromadorea</taxon>
        <taxon>Rhabditida</taxon>
        <taxon>Rhabditina</taxon>
        <taxon>Rhabditomorpha</taxon>
        <taxon>Strongyloidea</taxon>
        <taxon>Heterorhabditidae</taxon>
        <taxon>Heterorhabditis</taxon>
    </lineage>
</organism>
<sequence>MNIYYDELDNLGKNEGEKACATMENVADSKLLLSVLLVHDTFAICSIPCLVLLIQKGRRHPLIHYNTRINQHSTDIYRYLRPRKSGCDILPSVKYCFTIRLPFNCALWTCYSSTIMIAFERLIATINFNCYARNRTIGPIFVICQVCGIINLVNNFF</sequence>
<evidence type="ECO:0000256" key="2">
    <source>
        <dbReference type="ARBA" id="ARBA00022692"/>
    </source>
</evidence>
<evidence type="ECO:0000313" key="7">
    <source>
        <dbReference type="WBParaSite" id="Hba_17978"/>
    </source>
</evidence>
<evidence type="ECO:0000256" key="1">
    <source>
        <dbReference type="ARBA" id="ARBA00004141"/>
    </source>
</evidence>
<dbReference type="PANTHER" id="PTHR46561">
    <property type="entry name" value="SERPENTINE RECEPTOR, CLASS AB (CLASS A-LIKE)-RELATED"/>
    <property type="match status" value="1"/>
</dbReference>
<dbReference type="Proteomes" id="UP000095283">
    <property type="component" value="Unplaced"/>
</dbReference>
<evidence type="ECO:0000256" key="3">
    <source>
        <dbReference type="ARBA" id="ARBA00022989"/>
    </source>
</evidence>
<dbReference type="InterPro" id="IPR053286">
    <property type="entry name" value="Nematode_rcpt-like_srab"/>
</dbReference>
<dbReference type="Pfam" id="PF10292">
    <property type="entry name" value="7TM_GPCR_Srab"/>
    <property type="match status" value="1"/>
</dbReference>
<keyword evidence="4 5" id="KW-0472">Membrane</keyword>
<name>A0A1I7XKY2_HETBA</name>
<dbReference type="WBParaSite" id="Hba_17978">
    <property type="protein sequence ID" value="Hba_17978"/>
    <property type="gene ID" value="Hba_17978"/>
</dbReference>
<dbReference type="GO" id="GO:0016020">
    <property type="term" value="C:membrane"/>
    <property type="evidence" value="ECO:0007669"/>
    <property type="project" value="UniProtKB-SubCell"/>
</dbReference>
<accession>A0A1I7XKY2</accession>
<dbReference type="AlphaFoldDB" id="A0A1I7XKY2"/>
<evidence type="ECO:0000256" key="4">
    <source>
        <dbReference type="ARBA" id="ARBA00023136"/>
    </source>
</evidence>
<dbReference type="PANTHER" id="PTHR46561:SF11">
    <property type="entry name" value="SERPENTINE RECEPTOR CLASS ALPHA_BETA-14"/>
    <property type="match status" value="1"/>
</dbReference>